<organism evidence="2 3">
    <name type="scientific">Ficus carica</name>
    <name type="common">Common fig</name>
    <dbReference type="NCBI Taxonomy" id="3494"/>
    <lineage>
        <taxon>Eukaryota</taxon>
        <taxon>Viridiplantae</taxon>
        <taxon>Streptophyta</taxon>
        <taxon>Embryophyta</taxon>
        <taxon>Tracheophyta</taxon>
        <taxon>Spermatophyta</taxon>
        <taxon>Magnoliopsida</taxon>
        <taxon>eudicotyledons</taxon>
        <taxon>Gunneridae</taxon>
        <taxon>Pentapetalae</taxon>
        <taxon>rosids</taxon>
        <taxon>fabids</taxon>
        <taxon>Rosales</taxon>
        <taxon>Moraceae</taxon>
        <taxon>Ficeae</taxon>
        <taxon>Ficus</taxon>
    </lineage>
</organism>
<feature type="region of interest" description="Disordered" evidence="1">
    <location>
        <begin position="155"/>
        <end position="174"/>
    </location>
</feature>
<dbReference type="EMBL" id="BTGU01000108">
    <property type="protein sequence ID" value="GMN61200.1"/>
    <property type="molecule type" value="Genomic_DNA"/>
</dbReference>
<protein>
    <submittedName>
        <fullName evidence="2">Uncharacterized protein</fullName>
    </submittedName>
</protein>
<comment type="caution">
    <text evidence="2">The sequence shown here is derived from an EMBL/GenBank/DDBJ whole genome shotgun (WGS) entry which is preliminary data.</text>
</comment>
<dbReference type="Proteomes" id="UP001187192">
    <property type="component" value="Unassembled WGS sequence"/>
</dbReference>
<keyword evidence="3" id="KW-1185">Reference proteome</keyword>
<evidence type="ECO:0000313" key="3">
    <source>
        <dbReference type="Proteomes" id="UP001187192"/>
    </source>
</evidence>
<accession>A0AA88DT48</accession>
<feature type="compositionally biased region" description="Basic and acidic residues" evidence="1">
    <location>
        <begin position="162"/>
        <end position="171"/>
    </location>
</feature>
<dbReference type="AlphaFoldDB" id="A0AA88DT48"/>
<name>A0AA88DT48_FICCA</name>
<sequence>MTVKQRTTGRLHVASPATSAQRCWGAYVDVIICSDHKVTIPTMLGNVQFPSSPRLAELPDLDRPGTSADHVPLGRVGYSARRCSEYLDPSDRSRTGMGPLGPHSATSADVNLVSVSINYRSLPPTSAARHVTNRRHLLLQDPPLQAPEATTLLSPTWLTRPGRPEHPDSRETPINGGRIHKFRYGHFCLAKALPLLLHISILADLSIGVPTADTTPVSLSFRGASLLQVTDGGATGQSRPDYPTILGVIAGVVFGINTGIH</sequence>
<evidence type="ECO:0000313" key="2">
    <source>
        <dbReference type="EMBL" id="GMN61200.1"/>
    </source>
</evidence>
<reference evidence="2" key="1">
    <citation type="submission" date="2023-07" db="EMBL/GenBank/DDBJ databases">
        <title>draft genome sequence of fig (Ficus carica).</title>
        <authorList>
            <person name="Takahashi T."/>
            <person name="Nishimura K."/>
        </authorList>
    </citation>
    <scope>NUCLEOTIDE SEQUENCE</scope>
</reference>
<evidence type="ECO:0000256" key="1">
    <source>
        <dbReference type="SAM" id="MobiDB-lite"/>
    </source>
</evidence>
<gene>
    <name evidence="2" type="ORF">TIFTF001_030292</name>
</gene>
<proteinExistence type="predicted"/>